<proteinExistence type="predicted"/>
<feature type="non-terminal residue" evidence="1">
    <location>
        <position position="1"/>
    </location>
</feature>
<name>A0ACA9LVE9_9GLOM</name>
<accession>A0ACA9LVE9</accession>
<reference evidence="1" key="1">
    <citation type="submission" date="2021-06" db="EMBL/GenBank/DDBJ databases">
        <authorList>
            <person name="Kallberg Y."/>
            <person name="Tangrot J."/>
            <person name="Rosling A."/>
        </authorList>
    </citation>
    <scope>NUCLEOTIDE SEQUENCE</scope>
    <source>
        <strain evidence="1">AU212A</strain>
    </source>
</reference>
<gene>
    <name evidence="1" type="ORF">SCALOS_LOCUS5032</name>
</gene>
<sequence length="361" mass="40632">GYVLFEIPSNLILFKVRPSIWIPSTMVAWGITMTLMALVKSFYSLMVARFILGVFEAGLVPGVVYYITLWYKRYEQSFRMGIILSGAPIAGAFSGLLTYAIVSINGENSILKGWQLVFTILVAIVSYFIIADYPEEAKWLSKEEQELAVSRLKKDVGDIDDIKIREHSFEKVYIIECLKDWELILQFIHLHFIFLQSSMDSVSMKAGNKKYLFISQLLVAPPFLVGGITAIIVSSISDRMKFRGPFLIALSSIGIVGYIAVLYSAERNVGIAMMLSIGNAGGIIAAQIYRSVDYPHYVPGHIIASSFLLMSICLSIIQYGTLIRLNELKKKERIKIKSLGDEKISDEWKLGDRHYGFIYSL</sequence>
<dbReference type="Proteomes" id="UP000789860">
    <property type="component" value="Unassembled WGS sequence"/>
</dbReference>
<evidence type="ECO:0000313" key="2">
    <source>
        <dbReference type="Proteomes" id="UP000789860"/>
    </source>
</evidence>
<comment type="caution">
    <text evidence="1">The sequence shown here is derived from an EMBL/GenBank/DDBJ whole genome shotgun (WGS) entry which is preliminary data.</text>
</comment>
<protein>
    <submittedName>
        <fullName evidence="1">8246_t:CDS:1</fullName>
    </submittedName>
</protein>
<evidence type="ECO:0000313" key="1">
    <source>
        <dbReference type="EMBL" id="CAG8546466.1"/>
    </source>
</evidence>
<organism evidence="1 2">
    <name type="scientific">Scutellospora calospora</name>
    <dbReference type="NCBI Taxonomy" id="85575"/>
    <lineage>
        <taxon>Eukaryota</taxon>
        <taxon>Fungi</taxon>
        <taxon>Fungi incertae sedis</taxon>
        <taxon>Mucoromycota</taxon>
        <taxon>Glomeromycotina</taxon>
        <taxon>Glomeromycetes</taxon>
        <taxon>Diversisporales</taxon>
        <taxon>Gigasporaceae</taxon>
        <taxon>Scutellospora</taxon>
    </lineage>
</organism>
<keyword evidence="2" id="KW-1185">Reference proteome</keyword>
<dbReference type="EMBL" id="CAJVPM010007505">
    <property type="protein sequence ID" value="CAG8546466.1"/>
    <property type="molecule type" value="Genomic_DNA"/>
</dbReference>